<dbReference type="InterPro" id="IPR010129">
    <property type="entry name" value="T1SS_HlyD"/>
</dbReference>
<dbReference type="PANTHER" id="PTHR30386">
    <property type="entry name" value="MEMBRANE FUSION SUBUNIT OF EMRAB-TOLC MULTIDRUG EFFLUX PUMP"/>
    <property type="match status" value="1"/>
</dbReference>
<keyword evidence="8" id="KW-0472">Membrane</keyword>
<dbReference type="PRINTS" id="PR01490">
    <property type="entry name" value="RTXTOXIND"/>
</dbReference>
<keyword evidence="7" id="KW-1133">Transmembrane helix</keyword>
<evidence type="ECO:0000313" key="13">
    <source>
        <dbReference type="EMBL" id="SKB96207.1"/>
    </source>
</evidence>
<feature type="coiled-coil region" evidence="10">
    <location>
        <begin position="151"/>
        <end position="178"/>
    </location>
</feature>
<reference evidence="14" key="1">
    <citation type="submission" date="2017-02" db="EMBL/GenBank/DDBJ databases">
        <authorList>
            <person name="Varghese N."/>
            <person name="Submissions S."/>
        </authorList>
    </citation>
    <scope>NUCLEOTIDE SEQUENCE [LARGE SCALE GENOMIC DNA]</scope>
    <source>
        <strain evidence="14">R11H</strain>
    </source>
</reference>
<dbReference type="PROSITE" id="PS00543">
    <property type="entry name" value="HLYD_FAMILY"/>
    <property type="match status" value="1"/>
</dbReference>
<evidence type="ECO:0000259" key="12">
    <source>
        <dbReference type="Pfam" id="PF26002"/>
    </source>
</evidence>
<evidence type="ECO:0000259" key="11">
    <source>
        <dbReference type="Pfam" id="PF25994"/>
    </source>
</evidence>
<dbReference type="Pfam" id="PF25994">
    <property type="entry name" value="HH_AprE"/>
    <property type="match status" value="1"/>
</dbReference>
<dbReference type="Proteomes" id="UP000190044">
    <property type="component" value="Unassembled WGS sequence"/>
</dbReference>
<evidence type="ECO:0000256" key="4">
    <source>
        <dbReference type="ARBA" id="ARBA00022475"/>
    </source>
</evidence>
<accession>A0A1T5FJB0</accession>
<evidence type="ECO:0000256" key="1">
    <source>
        <dbReference type="ARBA" id="ARBA00004377"/>
    </source>
</evidence>
<evidence type="ECO:0000313" key="14">
    <source>
        <dbReference type="Proteomes" id="UP000190044"/>
    </source>
</evidence>
<dbReference type="NCBIfam" id="TIGR01843">
    <property type="entry name" value="type_I_hlyD"/>
    <property type="match status" value="1"/>
</dbReference>
<keyword evidence="4 9" id="KW-1003">Cell membrane</keyword>
<dbReference type="PANTHER" id="PTHR30386:SF26">
    <property type="entry name" value="TRANSPORT PROTEIN COMB"/>
    <property type="match status" value="1"/>
</dbReference>
<evidence type="ECO:0000256" key="7">
    <source>
        <dbReference type="ARBA" id="ARBA00022989"/>
    </source>
</evidence>
<comment type="subcellular location">
    <subcellularLocation>
        <location evidence="1 9">Cell inner membrane</location>
        <topology evidence="1 9">Single-pass membrane protein</topology>
    </subcellularLocation>
</comment>
<dbReference type="GO" id="GO:0009306">
    <property type="term" value="P:protein secretion"/>
    <property type="evidence" value="ECO:0007669"/>
    <property type="project" value="InterPro"/>
</dbReference>
<feature type="domain" description="AprE-like long alpha-helical hairpin" evidence="11">
    <location>
        <begin position="124"/>
        <end position="265"/>
    </location>
</feature>
<feature type="domain" description="AprE-like beta-barrel" evidence="12">
    <location>
        <begin position="308"/>
        <end position="398"/>
    </location>
</feature>
<keyword evidence="14" id="KW-1185">Reference proteome</keyword>
<comment type="similarity">
    <text evidence="2 9">Belongs to the membrane fusion protein (MFP) (TC 8.A.1) family.</text>
</comment>
<dbReference type="InterPro" id="IPR058982">
    <property type="entry name" value="Beta-barrel_AprE"/>
</dbReference>
<name>A0A1T5FJB0_9SPHN</name>
<dbReference type="InterPro" id="IPR006144">
    <property type="entry name" value="Secretion_HlyD_CS"/>
</dbReference>
<dbReference type="InterPro" id="IPR050739">
    <property type="entry name" value="MFP"/>
</dbReference>
<keyword evidence="3 9" id="KW-0813">Transport</keyword>
<proteinExistence type="inferred from homology"/>
<dbReference type="RefSeq" id="WP_245798797.1">
    <property type="nucleotide sequence ID" value="NZ_FUYP01000037.1"/>
</dbReference>
<keyword evidence="5 9" id="KW-0997">Cell inner membrane</keyword>
<evidence type="ECO:0000256" key="2">
    <source>
        <dbReference type="ARBA" id="ARBA00009477"/>
    </source>
</evidence>
<dbReference type="AlphaFoldDB" id="A0A1T5FJB0"/>
<evidence type="ECO:0000256" key="6">
    <source>
        <dbReference type="ARBA" id="ARBA00022692"/>
    </source>
</evidence>
<dbReference type="InterPro" id="IPR058781">
    <property type="entry name" value="HH_AprE-like"/>
</dbReference>
<gene>
    <name evidence="13" type="ORF">SAMN06295937_10376</name>
</gene>
<evidence type="ECO:0000256" key="8">
    <source>
        <dbReference type="ARBA" id="ARBA00023136"/>
    </source>
</evidence>
<dbReference type="Pfam" id="PF26002">
    <property type="entry name" value="Beta-barrel_AprE"/>
    <property type="match status" value="1"/>
</dbReference>
<evidence type="ECO:0000256" key="10">
    <source>
        <dbReference type="SAM" id="Coils"/>
    </source>
</evidence>
<keyword evidence="10" id="KW-0175">Coiled coil</keyword>
<evidence type="ECO:0000256" key="5">
    <source>
        <dbReference type="ARBA" id="ARBA00022519"/>
    </source>
</evidence>
<protein>
    <recommendedName>
        <fullName evidence="9">Membrane fusion protein (MFP) family protein</fullName>
    </recommendedName>
</protein>
<dbReference type="GO" id="GO:0005886">
    <property type="term" value="C:plasma membrane"/>
    <property type="evidence" value="ECO:0007669"/>
    <property type="project" value="UniProtKB-SubCell"/>
</dbReference>
<dbReference type="EMBL" id="FUYP01000037">
    <property type="protein sequence ID" value="SKB96207.1"/>
    <property type="molecule type" value="Genomic_DNA"/>
</dbReference>
<dbReference type="Gene3D" id="2.40.30.170">
    <property type="match status" value="1"/>
</dbReference>
<evidence type="ECO:0000256" key="9">
    <source>
        <dbReference type="RuleBase" id="RU365093"/>
    </source>
</evidence>
<evidence type="ECO:0000256" key="3">
    <source>
        <dbReference type="ARBA" id="ARBA00022448"/>
    </source>
</evidence>
<keyword evidence="6" id="KW-0812">Transmembrane</keyword>
<organism evidence="13 14">
    <name type="scientific">Sphingopyxis flava</name>
    <dbReference type="NCBI Taxonomy" id="1507287"/>
    <lineage>
        <taxon>Bacteria</taxon>
        <taxon>Pseudomonadati</taxon>
        <taxon>Pseudomonadota</taxon>
        <taxon>Alphaproteobacteria</taxon>
        <taxon>Sphingomonadales</taxon>
        <taxon>Sphingomonadaceae</taxon>
        <taxon>Sphingopyxis</taxon>
    </lineage>
</organism>
<sequence length="421" mass="45766">MNWIERFKSWDSSRRLIAVAAAGMGLFVIWAALAPVDEVTRGTGRVIPSSKAQLVQSAEPATIAEILVRGGQSVKRGQLLVRLDDAQSSSALGQLQTENERLAVRAQRLAQEARGGALGCEEGSLCAEERSLQQARVATARAREGALGAAVEQRRRELQEAQATAAALEDSVRLAREQVRMLEPLAKQNIVPQTELLTAQRELVDVQGRLAAARQSVGRASAAITQAQQDLSSARSEFRQQALSERSEVTTRMAVNEETIRGAQARQKRNELRAPADGVVNNVQVTTVGGFVNAGETIMQVVPIGDKLLIEARIAPSDIAFIKVGDRANVKVTAYDFSIFGGLSGTVQQVSADSIFDEVERQAYYTVLIETDRSYIMRSGQRLPIVPGMICDVEILTGRKSILSYLLKPVSKAFNEALTER</sequence>